<dbReference type="PANTHER" id="PTHR42709:SF6">
    <property type="entry name" value="UNDECAPRENYL PHOSPHATE TRANSPORTER A"/>
    <property type="match status" value="1"/>
</dbReference>
<feature type="transmembrane region" description="Helical" evidence="6">
    <location>
        <begin position="140"/>
        <end position="163"/>
    </location>
</feature>
<evidence type="ECO:0000313" key="8">
    <source>
        <dbReference type="EMBL" id="GGM59018.1"/>
    </source>
</evidence>
<dbReference type="GO" id="GO:0005886">
    <property type="term" value="C:plasma membrane"/>
    <property type="evidence" value="ECO:0007669"/>
    <property type="project" value="UniProtKB-SubCell"/>
</dbReference>
<keyword evidence="3 6" id="KW-0812">Transmembrane</keyword>
<evidence type="ECO:0000259" key="7">
    <source>
        <dbReference type="Pfam" id="PF09335"/>
    </source>
</evidence>
<reference evidence="9" key="1">
    <citation type="journal article" date="2019" name="Int. J. Syst. Evol. Microbiol.">
        <title>The Global Catalogue of Microorganisms (GCM) 10K type strain sequencing project: providing services to taxonomists for standard genome sequencing and annotation.</title>
        <authorList>
            <consortium name="The Broad Institute Genomics Platform"/>
            <consortium name="The Broad Institute Genome Sequencing Center for Infectious Disease"/>
            <person name="Wu L."/>
            <person name="Ma J."/>
        </authorList>
    </citation>
    <scope>NUCLEOTIDE SEQUENCE [LARGE SCALE GENOMIC DNA]</scope>
    <source>
        <strain evidence="9">JCM 31047</strain>
    </source>
</reference>
<evidence type="ECO:0000256" key="6">
    <source>
        <dbReference type="SAM" id="Phobius"/>
    </source>
</evidence>
<evidence type="ECO:0000313" key="9">
    <source>
        <dbReference type="Proteomes" id="UP000600547"/>
    </source>
</evidence>
<dbReference type="InterPro" id="IPR051311">
    <property type="entry name" value="DedA_domain"/>
</dbReference>
<accession>A0A8H9GT62</accession>
<gene>
    <name evidence="8" type="ORF">GCM10008956_38200</name>
</gene>
<evidence type="ECO:0000256" key="1">
    <source>
        <dbReference type="ARBA" id="ARBA00004651"/>
    </source>
</evidence>
<keyword evidence="4 6" id="KW-1133">Transmembrane helix</keyword>
<keyword evidence="2" id="KW-1003">Cell membrane</keyword>
<dbReference type="AlphaFoldDB" id="A0A8H9GT62"/>
<keyword evidence="5 6" id="KW-0472">Membrane</keyword>
<feature type="transmembrane region" description="Helical" evidence="6">
    <location>
        <begin position="50"/>
        <end position="71"/>
    </location>
</feature>
<feature type="transmembrane region" description="Helical" evidence="6">
    <location>
        <begin position="12"/>
        <end position="30"/>
    </location>
</feature>
<evidence type="ECO:0000256" key="3">
    <source>
        <dbReference type="ARBA" id="ARBA00022692"/>
    </source>
</evidence>
<dbReference type="EMBL" id="BMQG01000027">
    <property type="protein sequence ID" value="GGM59018.1"/>
    <property type="molecule type" value="Genomic_DNA"/>
</dbReference>
<dbReference type="RefSeq" id="WP_110831761.1">
    <property type="nucleotide sequence ID" value="NZ_BMQG01000027.1"/>
</dbReference>
<dbReference type="PANTHER" id="PTHR42709">
    <property type="entry name" value="ALKALINE PHOSPHATASE LIKE PROTEIN"/>
    <property type="match status" value="1"/>
</dbReference>
<evidence type="ECO:0000256" key="5">
    <source>
        <dbReference type="ARBA" id="ARBA00023136"/>
    </source>
</evidence>
<dbReference type="Pfam" id="PF09335">
    <property type="entry name" value="VTT_dom"/>
    <property type="match status" value="1"/>
</dbReference>
<dbReference type="InterPro" id="IPR032816">
    <property type="entry name" value="VTT_dom"/>
</dbReference>
<comment type="caution">
    <text evidence="8">The sequence shown here is derived from an EMBL/GenBank/DDBJ whole genome shotgun (WGS) entry which is preliminary data.</text>
</comment>
<comment type="subcellular location">
    <subcellularLocation>
        <location evidence="1">Cell membrane</location>
        <topology evidence="1">Multi-pass membrane protein</topology>
    </subcellularLocation>
</comment>
<feature type="domain" description="VTT" evidence="7">
    <location>
        <begin position="30"/>
        <end position="159"/>
    </location>
</feature>
<evidence type="ECO:0000256" key="4">
    <source>
        <dbReference type="ARBA" id="ARBA00022989"/>
    </source>
</evidence>
<keyword evidence="9" id="KW-1185">Reference proteome</keyword>
<proteinExistence type="predicted"/>
<dbReference type="Proteomes" id="UP000600547">
    <property type="component" value="Unassembled WGS sequence"/>
</dbReference>
<feature type="transmembrane region" description="Helical" evidence="6">
    <location>
        <begin position="175"/>
        <end position="193"/>
    </location>
</feature>
<name>A0A8H9GT62_9DEIO</name>
<evidence type="ECO:0000256" key="2">
    <source>
        <dbReference type="ARBA" id="ARBA00022475"/>
    </source>
</evidence>
<organism evidence="8 9">
    <name type="scientific">Deinococcus arenae</name>
    <dbReference type="NCBI Taxonomy" id="1452751"/>
    <lineage>
        <taxon>Bacteria</taxon>
        <taxon>Thermotogati</taxon>
        <taxon>Deinococcota</taxon>
        <taxon>Deinococci</taxon>
        <taxon>Deinococcales</taxon>
        <taxon>Deinococcaceae</taxon>
        <taxon>Deinococcus</taxon>
    </lineage>
</organism>
<protein>
    <submittedName>
        <fullName evidence="8">Alkaline phosphatase</fullName>
    </submittedName>
</protein>
<sequence length="204" mass="22273">MAEWVQNLMDSMGYLGILLLMVLENVFPPIPSELIMPSAGFAASRGDLNLLLVILMGTLGSVIGTLPLYYIGRAFGEDRLVAWADKHGKWLTLSGKDIKKADDWFDRHGSKAVLFGRMVPGIRSLLSLPAGMSEMPMPKFLLFSAIGSALWASVLAGAGFLLGEHYDRVEQYVGPASKIILGVLAVAAAAWFLRRKREQEHAEA</sequence>